<dbReference type="InterPro" id="IPR019076">
    <property type="entry name" value="Spore_lipoprot_YhcN/YlaJ-like"/>
</dbReference>
<dbReference type="InterPro" id="IPR014247">
    <property type="entry name" value="Spore_lipoprot_YhcN/YlaJ"/>
</dbReference>
<organism evidence="2 3">
    <name type="scientific">Paenibacillus roseus</name>
    <dbReference type="NCBI Taxonomy" id="2798579"/>
    <lineage>
        <taxon>Bacteria</taxon>
        <taxon>Bacillati</taxon>
        <taxon>Bacillota</taxon>
        <taxon>Bacilli</taxon>
        <taxon>Bacillales</taxon>
        <taxon>Paenibacillaceae</taxon>
        <taxon>Paenibacillus</taxon>
    </lineage>
</organism>
<keyword evidence="1" id="KW-0732">Signal</keyword>
<dbReference type="GO" id="GO:0030435">
    <property type="term" value="P:sporulation resulting in formation of a cellular spore"/>
    <property type="evidence" value="ECO:0007669"/>
    <property type="project" value="InterPro"/>
</dbReference>
<dbReference type="Proteomes" id="UP000640274">
    <property type="component" value="Unassembled WGS sequence"/>
</dbReference>
<dbReference type="EMBL" id="JAELUP010000107">
    <property type="protein sequence ID" value="MBJ6363804.1"/>
    <property type="molecule type" value="Genomic_DNA"/>
</dbReference>
<reference evidence="2" key="1">
    <citation type="submission" date="2020-12" db="EMBL/GenBank/DDBJ databases">
        <authorList>
            <person name="Huq M.A."/>
        </authorList>
    </citation>
    <scope>NUCLEOTIDE SEQUENCE</scope>
    <source>
        <strain evidence="2">MAHUQ-46</strain>
    </source>
</reference>
<sequence length="207" mass="22603">MIKRGLTALTACVALTAMIAGCASNQGDVGNKSFKQNSVLRDANGNRIITNKRFANDQANEMNRVNGRRLNSNNVIGAHQNYKIDVSESAANRVVSLKEVKSAYVMLGDKNAYVAVNLHDSRAPGTTRTHSAGTDVAITDHLKQKIAAEVKKVKPDTQQVFVSTNPDFVGRMTSYMDEARAGHPIQGLIAEFNAMVERVFPERTQAR</sequence>
<dbReference type="Pfam" id="PF09580">
    <property type="entry name" value="Spore_YhcN_YlaJ"/>
    <property type="match status" value="1"/>
</dbReference>
<dbReference type="AlphaFoldDB" id="A0A934MT19"/>
<dbReference type="PROSITE" id="PS51257">
    <property type="entry name" value="PROKAR_LIPOPROTEIN"/>
    <property type="match status" value="1"/>
</dbReference>
<feature type="chain" id="PRO_5039326257" evidence="1">
    <location>
        <begin position="20"/>
        <end position="207"/>
    </location>
</feature>
<proteinExistence type="predicted"/>
<comment type="caution">
    <text evidence="2">The sequence shown here is derived from an EMBL/GenBank/DDBJ whole genome shotgun (WGS) entry which is preliminary data.</text>
</comment>
<dbReference type="NCBIfam" id="TIGR02898">
    <property type="entry name" value="spore_YhcN_YlaJ"/>
    <property type="match status" value="1"/>
</dbReference>
<accession>A0A934MT19</accession>
<feature type="signal peptide" evidence="1">
    <location>
        <begin position="1"/>
        <end position="19"/>
    </location>
</feature>
<dbReference type="RefSeq" id="WP_199021397.1">
    <property type="nucleotide sequence ID" value="NZ_JAELUP010000107.1"/>
</dbReference>
<keyword evidence="2" id="KW-0449">Lipoprotein</keyword>
<evidence type="ECO:0000313" key="3">
    <source>
        <dbReference type="Proteomes" id="UP000640274"/>
    </source>
</evidence>
<name>A0A934MT19_9BACL</name>
<protein>
    <submittedName>
        <fullName evidence="2">YhcN/YlaJ family sporulation lipoprotein</fullName>
    </submittedName>
</protein>
<gene>
    <name evidence="2" type="ORF">JFN88_21560</name>
</gene>
<keyword evidence="3" id="KW-1185">Reference proteome</keyword>
<evidence type="ECO:0000256" key="1">
    <source>
        <dbReference type="SAM" id="SignalP"/>
    </source>
</evidence>
<evidence type="ECO:0000313" key="2">
    <source>
        <dbReference type="EMBL" id="MBJ6363804.1"/>
    </source>
</evidence>